<dbReference type="InterPro" id="IPR016467">
    <property type="entry name" value="DNA_recomb/repair_RecA-like"/>
</dbReference>
<dbReference type="PROSITE" id="PS50162">
    <property type="entry name" value="RECA_2"/>
    <property type="match status" value="1"/>
</dbReference>
<dbReference type="GO" id="GO:0005657">
    <property type="term" value="C:replication fork"/>
    <property type="evidence" value="ECO:0007669"/>
    <property type="project" value="TreeGrafter"/>
</dbReference>
<keyword evidence="9" id="KW-1185">Reference proteome</keyword>
<dbReference type="GO" id="GO:0140664">
    <property type="term" value="F:ATP-dependent DNA damage sensor activity"/>
    <property type="evidence" value="ECO:0007669"/>
    <property type="project" value="InterPro"/>
</dbReference>
<comment type="subcellular location">
    <subcellularLocation>
        <location evidence="1">Nucleus</location>
    </subcellularLocation>
</comment>
<dbReference type="EMBL" id="JAACXV010013955">
    <property type="protein sequence ID" value="KAF7271483.1"/>
    <property type="molecule type" value="Genomic_DNA"/>
</dbReference>
<gene>
    <name evidence="8" type="ORF">GWI33_015649</name>
</gene>
<dbReference type="InterPro" id="IPR020588">
    <property type="entry name" value="RecA_ATP-bd"/>
</dbReference>
<dbReference type="AlphaFoldDB" id="A0A834M5S9"/>
<proteinExistence type="predicted"/>
<keyword evidence="2" id="KW-0547">Nucleotide-binding</keyword>
<dbReference type="GO" id="GO:0000722">
    <property type="term" value="P:telomere maintenance via recombination"/>
    <property type="evidence" value="ECO:0007669"/>
    <property type="project" value="TreeGrafter"/>
</dbReference>
<evidence type="ECO:0000313" key="8">
    <source>
        <dbReference type="EMBL" id="KAF7271483.1"/>
    </source>
</evidence>
<evidence type="ECO:0000256" key="6">
    <source>
        <dbReference type="ARBA" id="ARBA00023242"/>
    </source>
</evidence>
<dbReference type="GO" id="GO:0045003">
    <property type="term" value="P:double-strand break repair via synthesis-dependent strand annealing"/>
    <property type="evidence" value="ECO:0007669"/>
    <property type="project" value="TreeGrafter"/>
</dbReference>
<evidence type="ECO:0000259" key="7">
    <source>
        <dbReference type="PROSITE" id="PS50162"/>
    </source>
</evidence>
<reference evidence="8" key="1">
    <citation type="submission" date="2020-08" db="EMBL/GenBank/DDBJ databases">
        <title>Genome sequencing and assembly of the red palm weevil Rhynchophorus ferrugineus.</title>
        <authorList>
            <person name="Dias G.B."/>
            <person name="Bergman C.M."/>
            <person name="Manee M."/>
        </authorList>
    </citation>
    <scope>NUCLEOTIDE SEQUENCE</scope>
    <source>
        <strain evidence="8">AA-2017</strain>
        <tissue evidence="8">Whole larva</tissue>
    </source>
</reference>
<keyword evidence="3" id="KW-0227">DNA damage</keyword>
<dbReference type="Gene3D" id="3.40.50.300">
    <property type="entry name" value="P-loop containing nucleotide triphosphate hydrolases"/>
    <property type="match status" value="1"/>
</dbReference>
<dbReference type="OrthoDB" id="1861185at2759"/>
<dbReference type="PIRSF" id="PIRSF005856">
    <property type="entry name" value="Rad51"/>
    <property type="match status" value="1"/>
</dbReference>
<protein>
    <recommendedName>
        <fullName evidence="7">RecA family profile 1 domain-containing protein</fullName>
    </recommendedName>
</protein>
<dbReference type="GO" id="GO:0000400">
    <property type="term" value="F:four-way junction DNA binding"/>
    <property type="evidence" value="ECO:0007669"/>
    <property type="project" value="TreeGrafter"/>
</dbReference>
<organism evidence="8 9">
    <name type="scientific">Rhynchophorus ferrugineus</name>
    <name type="common">Red palm weevil</name>
    <name type="synonym">Curculio ferrugineus</name>
    <dbReference type="NCBI Taxonomy" id="354439"/>
    <lineage>
        <taxon>Eukaryota</taxon>
        <taxon>Metazoa</taxon>
        <taxon>Ecdysozoa</taxon>
        <taxon>Arthropoda</taxon>
        <taxon>Hexapoda</taxon>
        <taxon>Insecta</taxon>
        <taxon>Pterygota</taxon>
        <taxon>Neoptera</taxon>
        <taxon>Endopterygota</taxon>
        <taxon>Coleoptera</taxon>
        <taxon>Polyphaga</taxon>
        <taxon>Cucujiformia</taxon>
        <taxon>Curculionidae</taxon>
        <taxon>Dryophthorinae</taxon>
        <taxon>Rhynchophorus</taxon>
    </lineage>
</organism>
<dbReference type="GO" id="GO:0090656">
    <property type="term" value="P:t-circle formation"/>
    <property type="evidence" value="ECO:0007669"/>
    <property type="project" value="TreeGrafter"/>
</dbReference>
<dbReference type="GO" id="GO:0033065">
    <property type="term" value="C:Rad51C-XRCC3 complex"/>
    <property type="evidence" value="ECO:0007669"/>
    <property type="project" value="TreeGrafter"/>
</dbReference>
<dbReference type="SUPFAM" id="SSF52540">
    <property type="entry name" value="P-loop containing nucleoside triphosphate hydrolases"/>
    <property type="match status" value="1"/>
</dbReference>
<evidence type="ECO:0000256" key="4">
    <source>
        <dbReference type="ARBA" id="ARBA00022840"/>
    </source>
</evidence>
<dbReference type="InterPro" id="IPR047348">
    <property type="entry name" value="XRCC3-like_C"/>
</dbReference>
<dbReference type="InterPro" id="IPR027417">
    <property type="entry name" value="P-loop_NTPase"/>
</dbReference>
<dbReference type="PANTHER" id="PTHR46487">
    <property type="entry name" value="DNA REPAIR PROTEIN XRCC3"/>
    <property type="match status" value="1"/>
</dbReference>
<evidence type="ECO:0000256" key="5">
    <source>
        <dbReference type="ARBA" id="ARBA00023204"/>
    </source>
</evidence>
<dbReference type="CDD" id="cd19491">
    <property type="entry name" value="XRCC3"/>
    <property type="match status" value="1"/>
</dbReference>
<dbReference type="PANTHER" id="PTHR46487:SF1">
    <property type="entry name" value="DNA REPAIR PROTEIN XRCC3"/>
    <property type="match status" value="1"/>
</dbReference>
<evidence type="ECO:0000256" key="1">
    <source>
        <dbReference type="ARBA" id="ARBA00004123"/>
    </source>
</evidence>
<evidence type="ECO:0000256" key="3">
    <source>
        <dbReference type="ARBA" id="ARBA00022763"/>
    </source>
</evidence>
<evidence type="ECO:0000313" key="9">
    <source>
        <dbReference type="Proteomes" id="UP000625711"/>
    </source>
</evidence>
<keyword evidence="6" id="KW-0539">Nucleus</keyword>
<dbReference type="GO" id="GO:0005524">
    <property type="term" value="F:ATP binding"/>
    <property type="evidence" value="ECO:0007669"/>
    <property type="project" value="UniProtKB-KW"/>
</dbReference>
<feature type="domain" description="RecA family profile 1" evidence="7">
    <location>
        <begin position="68"/>
        <end position="242"/>
    </location>
</feature>
<evidence type="ECO:0000256" key="2">
    <source>
        <dbReference type="ARBA" id="ARBA00022741"/>
    </source>
</evidence>
<accession>A0A834M5S9</accession>
<comment type="caution">
    <text evidence="8">The sequence shown here is derived from an EMBL/GenBank/DDBJ whole genome shotgun (WGS) entry which is preliminary data.</text>
</comment>
<dbReference type="Proteomes" id="UP000625711">
    <property type="component" value="Unassembled WGS sequence"/>
</dbReference>
<dbReference type="InterPro" id="IPR013632">
    <property type="entry name" value="Rad51_C"/>
</dbReference>
<sequence length="302" mass="34127">MDNILCLNPDLSCSLLEANCKTIDDIIKIDIKKLKNVNISLENANLIKLRAAKERLKNKIFTLDQIEKWDRISTGCPTIDKTLQGGVPSHGIIEIYGASGVGKTQFCLQMALQVQLPLELGGKQREAVYIGTEDVFPSRRLKQLVEIYNNRHNFNKCFKDHIYIEHLAEPKKMLECLSTNLPKLMSYKNIGIIIIDSIAGIFRSENENPNYIARSRYFHEITTKLITLQNKFNCAILITNQIVDNIITGTIDPCLGLAWSNNVTSRFCLKRNIDKTRTIEVIFAPDLPPTSVEFMIDSGGLV</sequence>
<keyword evidence="4" id="KW-0067">ATP-binding</keyword>
<dbReference type="Pfam" id="PF08423">
    <property type="entry name" value="Rad51"/>
    <property type="match status" value="1"/>
</dbReference>
<name>A0A834M5S9_RHYFE</name>
<keyword evidence="5" id="KW-0234">DNA repair</keyword>
<dbReference type="GO" id="GO:0071140">
    <property type="term" value="P:resolution of mitotic recombination intermediates"/>
    <property type="evidence" value="ECO:0007669"/>
    <property type="project" value="TreeGrafter"/>
</dbReference>